<protein>
    <recommendedName>
        <fullName evidence="3">DNA primase/helicase</fullName>
    </recommendedName>
</protein>
<name>A0A239MCA1_9RHOB</name>
<dbReference type="Proteomes" id="UP000198426">
    <property type="component" value="Unassembled WGS sequence"/>
</dbReference>
<sequence>MHNQEVQKNRAASPASSIHKALLQAEKVECPAEYISPLTPLGHSNGSYHFLSPAGELRTMKAESLESGRGVRALFEGMGDPIEEWCRSKFAARDNGWCPKKAGQWIIAECNAKGIFDPARVEQKSIGVWRAESNHAVAHCGDCYVDPHGTVSPLNEHGASQIMIGAAPIEKPDFSPARPDTFKKLLQDLEQCWGWMRPEDAAVWLGWTAAASLGGFPAWRSHLYVHGSRGSGKSGLIELAATLLGEVAGGVVNDATEAGLRQSRNNHARPILIDEFEPEDNPGTSSRQDRMLALFRAMSGGKGGRIARGGADHTAVSFRTLGAAYVTSINHIHLQPQDRSRFVMIELKALPVNAPPDLFLRLRDCCGGLSAKFRGRMLMRSLIWDTTHAMIAMRAKQLGADTRQADTAATVLTGLDLLLHDGPVDQLRLDKLDPMLRNLIDESGEADQDSEGTDALEYLLNKTLPLDHGVRRSVRELVNHTMFGDPCEGSADPIAELCRFGIHPLRGKAELAILPGRSTPTAELFADTKWRDGAHASALMKLNGVYKPANPVRLGPRLKPRVLMIPAELLRCEAG</sequence>
<keyword evidence="2" id="KW-1185">Reference proteome</keyword>
<proteinExistence type="predicted"/>
<dbReference type="AlphaFoldDB" id="A0A239MCA1"/>
<dbReference type="RefSeq" id="WP_141134988.1">
    <property type="nucleotide sequence ID" value="NZ_FZOY01000016.1"/>
</dbReference>
<dbReference type="OrthoDB" id="7208869at2"/>
<organism evidence="1 2">
    <name type="scientific">Tropicimonas sediminicola</name>
    <dbReference type="NCBI Taxonomy" id="1031541"/>
    <lineage>
        <taxon>Bacteria</taxon>
        <taxon>Pseudomonadati</taxon>
        <taxon>Pseudomonadota</taxon>
        <taxon>Alphaproteobacteria</taxon>
        <taxon>Rhodobacterales</taxon>
        <taxon>Roseobacteraceae</taxon>
        <taxon>Tropicimonas</taxon>
    </lineage>
</organism>
<accession>A0A239MCA1</accession>
<reference evidence="1 2" key="1">
    <citation type="submission" date="2017-06" db="EMBL/GenBank/DDBJ databases">
        <authorList>
            <person name="Kim H.J."/>
            <person name="Triplett B.A."/>
        </authorList>
    </citation>
    <scope>NUCLEOTIDE SEQUENCE [LARGE SCALE GENOMIC DNA]</scope>
    <source>
        <strain evidence="1 2">DSM 29339</strain>
    </source>
</reference>
<evidence type="ECO:0000313" key="1">
    <source>
        <dbReference type="EMBL" id="SNT40346.1"/>
    </source>
</evidence>
<dbReference type="EMBL" id="FZOY01000016">
    <property type="protein sequence ID" value="SNT40346.1"/>
    <property type="molecule type" value="Genomic_DNA"/>
</dbReference>
<evidence type="ECO:0008006" key="3">
    <source>
        <dbReference type="Google" id="ProtNLM"/>
    </source>
</evidence>
<gene>
    <name evidence="1" type="ORF">SAMN05421757_11624</name>
</gene>
<evidence type="ECO:0000313" key="2">
    <source>
        <dbReference type="Proteomes" id="UP000198426"/>
    </source>
</evidence>